<evidence type="ECO:0000256" key="3">
    <source>
        <dbReference type="ARBA" id="ARBA00022989"/>
    </source>
</evidence>
<dbReference type="SUPFAM" id="SSF103473">
    <property type="entry name" value="MFS general substrate transporter"/>
    <property type="match status" value="1"/>
</dbReference>
<evidence type="ECO:0000313" key="7">
    <source>
        <dbReference type="Proteomes" id="UP000094043"/>
    </source>
</evidence>
<dbReference type="GO" id="GO:0016020">
    <property type="term" value="C:membrane"/>
    <property type="evidence" value="ECO:0007669"/>
    <property type="project" value="UniProtKB-SubCell"/>
</dbReference>
<dbReference type="EMBL" id="CP143785">
    <property type="protein sequence ID" value="WVN86584.1"/>
    <property type="molecule type" value="Genomic_DNA"/>
</dbReference>
<dbReference type="KEGG" id="cdep:91085964"/>
<keyword evidence="2 5" id="KW-0812">Transmembrane</keyword>
<dbReference type="AlphaFoldDB" id="A0AAJ8JQM5"/>
<protein>
    <submittedName>
        <fullName evidence="6">Uncharacterized protein</fullName>
    </submittedName>
</protein>
<dbReference type="InterPro" id="IPR050360">
    <property type="entry name" value="MFS_Sugar_Transporters"/>
</dbReference>
<dbReference type="GO" id="GO:0005351">
    <property type="term" value="F:carbohydrate:proton symporter activity"/>
    <property type="evidence" value="ECO:0007669"/>
    <property type="project" value="TreeGrafter"/>
</dbReference>
<organism evidence="6 7">
    <name type="scientific">Cryptococcus depauperatus CBS 7841</name>
    <dbReference type="NCBI Taxonomy" id="1295531"/>
    <lineage>
        <taxon>Eukaryota</taxon>
        <taxon>Fungi</taxon>
        <taxon>Dikarya</taxon>
        <taxon>Basidiomycota</taxon>
        <taxon>Agaricomycotina</taxon>
        <taxon>Tremellomycetes</taxon>
        <taxon>Tremellales</taxon>
        <taxon>Cryptococcaceae</taxon>
        <taxon>Cryptococcus</taxon>
    </lineage>
</organism>
<sequence length="125" mass="14475">MKRDQDEKAVQVLAYLRKLPADHPYVQEEMSLRRERIIHERVVVSGKAGLWGYLRGVFREGHPKPNGVFLIMFTFQNFSSAYAITYYSPTLFGSLGIQDINLYTDIYGPVKAVSSIIFYIYFIEL</sequence>
<dbReference type="Gene3D" id="1.20.1250.20">
    <property type="entry name" value="MFS general substrate transporter like domains"/>
    <property type="match status" value="1"/>
</dbReference>
<dbReference type="Pfam" id="PF00083">
    <property type="entry name" value="Sugar_tr"/>
    <property type="match status" value="1"/>
</dbReference>
<keyword evidence="4 5" id="KW-0472">Membrane</keyword>
<evidence type="ECO:0000256" key="2">
    <source>
        <dbReference type="ARBA" id="ARBA00022692"/>
    </source>
</evidence>
<evidence type="ECO:0000313" key="6">
    <source>
        <dbReference type="EMBL" id="WVN86584.1"/>
    </source>
</evidence>
<dbReference type="RefSeq" id="XP_066067284.1">
    <property type="nucleotide sequence ID" value="XM_066211187.1"/>
</dbReference>
<feature type="transmembrane region" description="Helical" evidence="5">
    <location>
        <begin position="68"/>
        <end position="86"/>
    </location>
</feature>
<feature type="transmembrane region" description="Helical" evidence="5">
    <location>
        <begin position="106"/>
        <end position="123"/>
    </location>
</feature>
<proteinExistence type="predicted"/>
<reference evidence="6" key="3">
    <citation type="submission" date="2024-01" db="EMBL/GenBank/DDBJ databases">
        <authorList>
            <person name="Coelho M.A."/>
            <person name="David-Palma M."/>
            <person name="Shea T."/>
            <person name="Sun S."/>
            <person name="Cuomo C.A."/>
            <person name="Heitman J."/>
        </authorList>
    </citation>
    <scope>NUCLEOTIDE SEQUENCE</scope>
    <source>
        <strain evidence="6">CBS 7841</strain>
    </source>
</reference>
<gene>
    <name evidence="6" type="ORF">L203_101751</name>
</gene>
<reference evidence="6" key="2">
    <citation type="journal article" date="2022" name="Elife">
        <title>Obligate sexual reproduction of a homothallic fungus closely related to the Cryptococcus pathogenic species complex.</title>
        <authorList>
            <person name="Passer A.R."/>
            <person name="Clancey S.A."/>
            <person name="Shea T."/>
            <person name="David-Palma M."/>
            <person name="Averette A.F."/>
            <person name="Boekhout T."/>
            <person name="Porcel B.M."/>
            <person name="Nowrousian M."/>
            <person name="Cuomo C.A."/>
            <person name="Sun S."/>
            <person name="Heitman J."/>
            <person name="Coelho M.A."/>
        </authorList>
    </citation>
    <scope>NUCLEOTIDE SEQUENCE</scope>
    <source>
        <strain evidence="6">CBS 7841</strain>
    </source>
</reference>
<evidence type="ECO:0000256" key="5">
    <source>
        <dbReference type="SAM" id="Phobius"/>
    </source>
</evidence>
<evidence type="ECO:0000256" key="1">
    <source>
        <dbReference type="ARBA" id="ARBA00004141"/>
    </source>
</evidence>
<name>A0AAJ8JQM5_9TREE</name>
<evidence type="ECO:0000256" key="4">
    <source>
        <dbReference type="ARBA" id="ARBA00023136"/>
    </source>
</evidence>
<dbReference type="InterPro" id="IPR036259">
    <property type="entry name" value="MFS_trans_sf"/>
</dbReference>
<keyword evidence="3 5" id="KW-1133">Transmembrane helix</keyword>
<dbReference type="GeneID" id="91085964"/>
<dbReference type="InterPro" id="IPR005828">
    <property type="entry name" value="MFS_sugar_transport-like"/>
</dbReference>
<accession>A0AAJ8JQM5</accession>
<dbReference type="PANTHER" id="PTHR48022:SF60">
    <property type="entry name" value="MAJOR FACILITATOR SUPERFAMILY (MFS) PROFILE DOMAIN-CONTAINING PROTEIN"/>
    <property type="match status" value="1"/>
</dbReference>
<dbReference type="Proteomes" id="UP000094043">
    <property type="component" value="Chromosome 2"/>
</dbReference>
<keyword evidence="7" id="KW-1185">Reference proteome</keyword>
<reference evidence="6" key="1">
    <citation type="submission" date="2016-06" db="EMBL/GenBank/DDBJ databases">
        <authorList>
            <person name="Cuomo C."/>
            <person name="Litvintseva A."/>
            <person name="Heitman J."/>
            <person name="Chen Y."/>
            <person name="Sun S."/>
            <person name="Springer D."/>
            <person name="Dromer F."/>
            <person name="Young S."/>
            <person name="Zeng Q."/>
            <person name="Chapman S."/>
            <person name="Gujja S."/>
            <person name="Saif S."/>
            <person name="Birren B."/>
        </authorList>
    </citation>
    <scope>NUCLEOTIDE SEQUENCE</scope>
    <source>
        <strain evidence="6">CBS 7841</strain>
    </source>
</reference>
<comment type="subcellular location">
    <subcellularLocation>
        <location evidence="1">Membrane</location>
        <topology evidence="1">Multi-pass membrane protein</topology>
    </subcellularLocation>
</comment>
<dbReference type="PANTHER" id="PTHR48022">
    <property type="entry name" value="PLASTIDIC GLUCOSE TRANSPORTER 4"/>
    <property type="match status" value="1"/>
</dbReference>